<reference evidence="1" key="2">
    <citation type="journal article" date="2022" name="New Phytol.">
        <title>Evolutionary transition to the ectomycorrhizal habit in the genomes of a hyperdiverse lineage of mushroom-forming fungi.</title>
        <authorList>
            <person name="Looney B."/>
            <person name="Miyauchi S."/>
            <person name="Morin E."/>
            <person name="Drula E."/>
            <person name="Courty P.E."/>
            <person name="Kohler A."/>
            <person name="Kuo A."/>
            <person name="LaButti K."/>
            <person name="Pangilinan J."/>
            <person name="Lipzen A."/>
            <person name="Riley R."/>
            <person name="Andreopoulos W."/>
            <person name="He G."/>
            <person name="Johnson J."/>
            <person name="Nolan M."/>
            <person name="Tritt A."/>
            <person name="Barry K.W."/>
            <person name="Grigoriev I.V."/>
            <person name="Nagy L.G."/>
            <person name="Hibbett D."/>
            <person name="Henrissat B."/>
            <person name="Matheny P.B."/>
            <person name="Labbe J."/>
            <person name="Martin F.M."/>
        </authorList>
    </citation>
    <scope>NUCLEOTIDE SEQUENCE</scope>
    <source>
        <strain evidence="1">HHB10654</strain>
    </source>
</reference>
<protein>
    <submittedName>
        <fullName evidence="1">Uncharacterized protein</fullName>
    </submittedName>
</protein>
<sequence>MYGILPRTQPDHSDHLPACVHHPSIDNVVDACHPRSPLPEHSASPETFTRDTDLMTVSANLSIIQEFEAWKSSGGVDLFDAYLRGLSDEDCRAQLSDAGCDTVAVSDGNDFSDPSSSVVWQLPGSSAGFGVPHLSQYADGPTEQFTPHNMDYIPANADLPVVHEALIPGDSLDVSSPDMDLTFATAECGFVQDAGVLTPSGYWDSVNNLQCLSNEEYLSQLENLMCDMTMSDAGGSNNFGGSSSSELSPSLAVSSGVPPLSNIPGTEYPNGFIEALVGSLEIPNIEMYLFSTPANPFIDEDFGTQTSSSDVGLFSASEPSSNLPYHSSWFEVPANNTQTRDRAESDPDRLSRQPTMAVELTDVDYQPLSLAGEWEHHKSHASATRPDGNTFLGSFRLAEPRDVCTPSIVTDEQANRAGTSGSESVADESTEEGEYERTTPPVLPTSSNTKRKSSSLRDILPKQGLNVKLGAPFMKNGRRVVRCPVVGCTHLCRTGDLSRHLSTLVHRDRSFLCTRCGRNYTREDALKRHQAKVKHVQVCYLPFPRVSAISSSVHIIKPVSRFGGRARRRAARGRSGQRLRVACKVFSTRASTCGAIRGLTRRPRCSPDDHGLLSSADRAPSPEVTIIRLDRGVSGESNVVGLGSPPPVGDWLAQSQASPPLRIVPTPASIPRVRIRDHNSVARCHQRSYCGATNLTAVPPTALVSSRVPAIDQVERFLSVLCVLVIRCLHAFIDLRAVVWPSIHVSTQELSSGSIYVGEQPTITLPSFPDLKDSLDLPPPGPPHTLFTDTMSSTLRRSPPANQHAKAAKQHARAAHVAASIISPLPQCRPGHCLASTGPPGQWYGLHRHALRIVEVVQYPGGARSKRPIPLCVQPFKHKDWRPTMWLAYICDAEVEKLANPRLGDAPPMLELSVQVRSVVLGDGRPVIVQFDAQPMRQDVQLAMTEWVTRPRRDRWSCQPSTSTRKR</sequence>
<gene>
    <name evidence="1" type="ORF">BV25DRAFT_1983692</name>
</gene>
<name>A0ACB8SH16_9AGAM</name>
<organism evidence="1 2">
    <name type="scientific">Artomyces pyxidatus</name>
    <dbReference type="NCBI Taxonomy" id="48021"/>
    <lineage>
        <taxon>Eukaryota</taxon>
        <taxon>Fungi</taxon>
        <taxon>Dikarya</taxon>
        <taxon>Basidiomycota</taxon>
        <taxon>Agaricomycotina</taxon>
        <taxon>Agaricomycetes</taxon>
        <taxon>Russulales</taxon>
        <taxon>Auriscalpiaceae</taxon>
        <taxon>Artomyces</taxon>
    </lineage>
</organism>
<dbReference type="Proteomes" id="UP000814140">
    <property type="component" value="Unassembled WGS sequence"/>
</dbReference>
<evidence type="ECO:0000313" key="2">
    <source>
        <dbReference type="Proteomes" id="UP000814140"/>
    </source>
</evidence>
<reference evidence="1" key="1">
    <citation type="submission" date="2021-03" db="EMBL/GenBank/DDBJ databases">
        <authorList>
            <consortium name="DOE Joint Genome Institute"/>
            <person name="Ahrendt S."/>
            <person name="Looney B.P."/>
            <person name="Miyauchi S."/>
            <person name="Morin E."/>
            <person name="Drula E."/>
            <person name="Courty P.E."/>
            <person name="Chicoki N."/>
            <person name="Fauchery L."/>
            <person name="Kohler A."/>
            <person name="Kuo A."/>
            <person name="Labutti K."/>
            <person name="Pangilinan J."/>
            <person name="Lipzen A."/>
            <person name="Riley R."/>
            <person name="Andreopoulos W."/>
            <person name="He G."/>
            <person name="Johnson J."/>
            <person name="Barry K.W."/>
            <person name="Grigoriev I.V."/>
            <person name="Nagy L."/>
            <person name="Hibbett D."/>
            <person name="Henrissat B."/>
            <person name="Matheny P.B."/>
            <person name="Labbe J."/>
            <person name="Martin F."/>
        </authorList>
    </citation>
    <scope>NUCLEOTIDE SEQUENCE</scope>
    <source>
        <strain evidence="1">HHB10654</strain>
    </source>
</reference>
<proteinExistence type="predicted"/>
<accession>A0ACB8SH16</accession>
<evidence type="ECO:0000313" key="1">
    <source>
        <dbReference type="EMBL" id="KAI0055738.1"/>
    </source>
</evidence>
<keyword evidence="2" id="KW-1185">Reference proteome</keyword>
<comment type="caution">
    <text evidence="1">The sequence shown here is derived from an EMBL/GenBank/DDBJ whole genome shotgun (WGS) entry which is preliminary data.</text>
</comment>
<dbReference type="EMBL" id="MU277281">
    <property type="protein sequence ID" value="KAI0055738.1"/>
    <property type="molecule type" value="Genomic_DNA"/>
</dbReference>